<dbReference type="EMBL" id="ACZL01000009">
    <property type="protein sequence ID" value="EHI56358.1"/>
    <property type="molecule type" value="Genomic_DNA"/>
</dbReference>
<reference evidence="3 4" key="1">
    <citation type="submission" date="2011-08" db="EMBL/GenBank/DDBJ databases">
        <title>The Genome Sequence of Johnsonella ignava ATCC 51276.</title>
        <authorList>
            <consortium name="The Broad Institute Genome Sequencing Platform"/>
            <person name="Earl A."/>
            <person name="Ward D."/>
            <person name="Feldgarden M."/>
            <person name="Gevers D."/>
            <person name="Izard J."/>
            <person name="Blanton J.M."/>
            <person name="Baranova O.V."/>
            <person name="Dewhirst F.E."/>
            <person name="Young S.K."/>
            <person name="Zeng Q."/>
            <person name="Gargeya S."/>
            <person name="Fitzgerald M."/>
            <person name="Haas B."/>
            <person name="Abouelleil A."/>
            <person name="Alvarado L."/>
            <person name="Arachchi H.M."/>
            <person name="Berlin A."/>
            <person name="Brown A."/>
            <person name="Chapman S.B."/>
            <person name="Chen Z."/>
            <person name="Dunbar C."/>
            <person name="Freedman E."/>
            <person name="Gearin G."/>
            <person name="Gellesch M."/>
            <person name="Goldberg J."/>
            <person name="Griggs A."/>
            <person name="Gujja S."/>
            <person name="Heiman D."/>
            <person name="Howarth C."/>
            <person name="Larson L."/>
            <person name="Lui A."/>
            <person name="MacDonald P.J.P."/>
            <person name="Montmayeur A."/>
            <person name="Murphy C."/>
            <person name="Neiman D."/>
            <person name="Pearson M."/>
            <person name="Priest M."/>
            <person name="Roberts A."/>
            <person name="Saif S."/>
            <person name="Shea T."/>
            <person name="Shenoy N."/>
            <person name="Sisk P."/>
            <person name="Stolte C."/>
            <person name="Sykes S."/>
            <person name="Wortman J."/>
            <person name="Nusbaum C."/>
            <person name="Birren B."/>
        </authorList>
    </citation>
    <scope>NUCLEOTIDE SEQUENCE [LARGE SCALE GENOMIC DNA]</scope>
    <source>
        <strain evidence="3 4">ATCC 51276</strain>
    </source>
</reference>
<proteinExistence type="predicted"/>
<evidence type="ECO:0000313" key="4">
    <source>
        <dbReference type="Proteomes" id="UP000003011"/>
    </source>
</evidence>
<gene>
    <name evidence="3" type="ORF">HMPREF9333_00423</name>
</gene>
<organism evidence="3 4">
    <name type="scientific">Johnsonella ignava ATCC 51276</name>
    <dbReference type="NCBI Taxonomy" id="679200"/>
    <lineage>
        <taxon>Bacteria</taxon>
        <taxon>Bacillati</taxon>
        <taxon>Bacillota</taxon>
        <taxon>Clostridia</taxon>
        <taxon>Lachnospirales</taxon>
        <taxon>Lachnospiraceae</taxon>
        <taxon>Johnsonella</taxon>
    </lineage>
</organism>
<dbReference type="Pfam" id="PF03413">
    <property type="entry name" value="PepSY"/>
    <property type="match status" value="1"/>
</dbReference>
<dbReference type="OrthoDB" id="2236551at2"/>
<feature type="domain" description="PepSY" evidence="2">
    <location>
        <begin position="31"/>
        <end position="93"/>
    </location>
</feature>
<dbReference type="eggNOG" id="COG3212">
    <property type="taxonomic scope" value="Bacteria"/>
</dbReference>
<name>G5GFT4_9FIRM</name>
<accession>G5GFT4</accession>
<dbReference type="STRING" id="679200.HMPREF9333_00423"/>
<protein>
    <recommendedName>
        <fullName evidence="2">PepSY domain-containing protein</fullName>
    </recommendedName>
</protein>
<comment type="caution">
    <text evidence="3">The sequence shown here is derived from an EMBL/GenBank/DDBJ whole genome shotgun (WGS) entry which is preliminary data.</text>
</comment>
<keyword evidence="4" id="KW-1185">Reference proteome</keyword>
<dbReference type="Proteomes" id="UP000003011">
    <property type="component" value="Unassembled WGS sequence"/>
</dbReference>
<dbReference type="InterPro" id="IPR025711">
    <property type="entry name" value="PepSY"/>
</dbReference>
<feature type="signal peptide" evidence="1">
    <location>
        <begin position="1"/>
        <end position="22"/>
    </location>
</feature>
<dbReference type="Gene3D" id="3.10.450.40">
    <property type="match status" value="1"/>
</dbReference>
<evidence type="ECO:0000256" key="1">
    <source>
        <dbReference type="SAM" id="SignalP"/>
    </source>
</evidence>
<evidence type="ECO:0000313" key="3">
    <source>
        <dbReference type="EMBL" id="EHI56358.1"/>
    </source>
</evidence>
<feature type="chain" id="PRO_5039398219" description="PepSY domain-containing protein" evidence="1">
    <location>
        <begin position="23"/>
        <end position="99"/>
    </location>
</feature>
<sequence>MKKIVLKAALLAATISSTGVFALTSFAANPKITQARAKEIAVAKAGVQVGNVNFKKVKLEYEHGRYEYDIEFLYNGYEYDVELDANTGAILEYDVEYDD</sequence>
<dbReference type="RefSeq" id="WP_005539480.1">
    <property type="nucleotide sequence ID" value="NZ_JH378829.1"/>
</dbReference>
<evidence type="ECO:0000259" key="2">
    <source>
        <dbReference type="Pfam" id="PF03413"/>
    </source>
</evidence>
<dbReference type="HOGENOM" id="CLU_185198_1_0_9"/>
<dbReference type="AlphaFoldDB" id="G5GFT4"/>
<keyword evidence="1" id="KW-0732">Signal</keyword>